<dbReference type="EMBL" id="JBBMFI010000018">
    <property type="protein sequence ID" value="MEQ2565800.1"/>
    <property type="molecule type" value="Genomic_DNA"/>
</dbReference>
<dbReference type="Proteomes" id="UP001478133">
    <property type="component" value="Unassembled WGS sequence"/>
</dbReference>
<organism evidence="1 2">
    <name type="scientific">Ruminococcoides intestinihominis</name>
    <dbReference type="NCBI Taxonomy" id="3133161"/>
    <lineage>
        <taxon>Bacteria</taxon>
        <taxon>Bacillati</taxon>
        <taxon>Bacillota</taxon>
        <taxon>Clostridia</taxon>
        <taxon>Eubacteriales</taxon>
        <taxon>Oscillospiraceae</taxon>
        <taxon>Ruminococcoides</taxon>
    </lineage>
</organism>
<evidence type="ECO:0000313" key="1">
    <source>
        <dbReference type="EMBL" id="MEQ2565800.1"/>
    </source>
</evidence>
<evidence type="ECO:0000313" key="2">
    <source>
        <dbReference type="Proteomes" id="UP001478133"/>
    </source>
</evidence>
<protein>
    <submittedName>
        <fullName evidence="1">Uncharacterized protein</fullName>
    </submittedName>
</protein>
<reference evidence="1 2" key="1">
    <citation type="submission" date="2024-03" db="EMBL/GenBank/DDBJ databases">
        <title>Human intestinal bacterial collection.</title>
        <authorList>
            <person name="Pauvert C."/>
            <person name="Hitch T.C.A."/>
            <person name="Clavel T."/>
        </authorList>
    </citation>
    <scope>NUCLEOTIDE SEQUENCE [LARGE SCALE GENOMIC DNA]</scope>
    <source>
        <strain evidence="1 2">CLA-AP-H18</strain>
    </source>
</reference>
<keyword evidence="2" id="KW-1185">Reference proteome</keyword>
<gene>
    <name evidence="1" type="ORF">ABFO16_06065</name>
</gene>
<name>A0ABV1HU09_9FIRM</name>
<comment type="caution">
    <text evidence="1">The sequence shown here is derived from an EMBL/GenBank/DDBJ whole genome shotgun (WGS) entry which is preliminary data.</text>
</comment>
<dbReference type="RefSeq" id="WP_367286337.1">
    <property type="nucleotide sequence ID" value="NZ_JBBMEY010000008.1"/>
</dbReference>
<accession>A0ABV1HU09</accession>
<sequence length="90" mass="10658">MEIKRVCAVCGNEFTARNHNAKYCSYECVKIHNRVKNQRLRQEQAKTPKQSREHNLNRTLYNLHKYNEENGTRLSYGQYRAKIETGEIAI</sequence>
<proteinExistence type="predicted"/>